<dbReference type="InterPro" id="IPR012336">
    <property type="entry name" value="Thioredoxin-like_fold"/>
</dbReference>
<dbReference type="eggNOG" id="COG1413">
    <property type="taxonomic scope" value="Bacteria"/>
</dbReference>
<dbReference type="STRING" id="706587.Desti_4984"/>
<feature type="domain" description="Thioredoxin-like fold" evidence="1">
    <location>
        <begin position="125"/>
        <end position="198"/>
    </location>
</feature>
<dbReference type="SUPFAM" id="SSF52833">
    <property type="entry name" value="Thioredoxin-like"/>
    <property type="match status" value="1"/>
</dbReference>
<dbReference type="Gene3D" id="3.40.30.80">
    <property type="match status" value="1"/>
</dbReference>
<dbReference type="Pfam" id="PF13192">
    <property type="entry name" value="Thioredoxin_3"/>
    <property type="match status" value="1"/>
</dbReference>
<dbReference type="Proteomes" id="UP000006055">
    <property type="component" value="Chromosome"/>
</dbReference>
<evidence type="ECO:0000259" key="1">
    <source>
        <dbReference type="Pfam" id="PF13192"/>
    </source>
</evidence>
<dbReference type="Pfam" id="PF13646">
    <property type="entry name" value="HEAT_2"/>
    <property type="match status" value="1"/>
</dbReference>
<dbReference type="PROSITE" id="PS50077">
    <property type="entry name" value="HEAT_REPEAT"/>
    <property type="match status" value="1"/>
</dbReference>
<evidence type="ECO:0000313" key="2">
    <source>
        <dbReference type="EMBL" id="AFM27596.1"/>
    </source>
</evidence>
<evidence type="ECO:0000313" key="3">
    <source>
        <dbReference type="Proteomes" id="UP000006055"/>
    </source>
</evidence>
<dbReference type="RefSeq" id="WP_014812701.1">
    <property type="nucleotide sequence ID" value="NC_018025.1"/>
</dbReference>
<dbReference type="EMBL" id="CP003360">
    <property type="protein sequence ID" value="AFM27596.1"/>
    <property type="molecule type" value="Genomic_DNA"/>
</dbReference>
<dbReference type="InterPro" id="IPR021133">
    <property type="entry name" value="HEAT_type_2"/>
</dbReference>
<organism evidence="2 3">
    <name type="scientific">Desulfomonile tiedjei (strain ATCC 49306 / DSM 6799 / DCB-1)</name>
    <dbReference type="NCBI Taxonomy" id="706587"/>
    <lineage>
        <taxon>Bacteria</taxon>
        <taxon>Pseudomonadati</taxon>
        <taxon>Thermodesulfobacteriota</taxon>
        <taxon>Desulfomonilia</taxon>
        <taxon>Desulfomonilales</taxon>
        <taxon>Desulfomonilaceae</taxon>
        <taxon>Desulfomonile</taxon>
    </lineage>
</organism>
<dbReference type="PROSITE" id="PS51354">
    <property type="entry name" value="GLUTAREDOXIN_2"/>
    <property type="match status" value="1"/>
</dbReference>
<keyword evidence="3" id="KW-1185">Reference proteome</keyword>
<dbReference type="HOGENOM" id="CLU_836088_0_0_7"/>
<protein>
    <recommendedName>
        <fullName evidence="1">Thioredoxin-like fold domain-containing protein</fullName>
    </recommendedName>
</protein>
<dbReference type="PANTHER" id="PTHR37170:SF1">
    <property type="entry name" value="GLUTAREDOXIN-LIKE PROTEIN"/>
    <property type="match status" value="1"/>
</dbReference>
<dbReference type="InterPro" id="IPR036249">
    <property type="entry name" value="Thioredoxin-like_sf"/>
</dbReference>
<dbReference type="KEGG" id="dti:Desti_4984"/>
<dbReference type="eggNOG" id="COG3634">
    <property type="taxonomic scope" value="Bacteria"/>
</dbReference>
<sequence length="332" mass="35297">MLSDHELMSVQAATERITSPVTVHAAEGSSGDAFGTNLVNTARQICGVSMNRVILEFAADAPMPDKSSLTLSKPGSGKIHYFAAPDDRELAPFLDALTWLGGSEPPASAALEELKNLANPVDLLVLIAPVCPHCPQAVRLALSFAVKQPLITLRIVDAIQFGEIAEEYKVKSTPTTIVNGARTLVGTLSESDLLRSILESDNESALTETLDSMIKSGRAEDAGRLICQKKAAPAILPIYLAKEFSTRMGALVAMEEALEIDPNSLDAIVDDLISLLSQDDVALRGDTAELLGKIGNKAAEPALRQAAQDDDPDVRDAAMEALEALGSREDEI</sequence>
<name>I4CDF5_DESTA</name>
<dbReference type="InterPro" id="IPR011989">
    <property type="entry name" value="ARM-like"/>
</dbReference>
<gene>
    <name evidence="2" type="ordered locus">Desti_4984</name>
</gene>
<dbReference type="AlphaFoldDB" id="I4CDF5"/>
<proteinExistence type="predicted"/>
<dbReference type="PANTHER" id="PTHR37170">
    <property type="entry name" value="GLUTAREDOXIN-RELATED"/>
    <property type="match status" value="1"/>
</dbReference>
<dbReference type="SUPFAM" id="SSF48371">
    <property type="entry name" value="ARM repeat"/>
    <property type="match status" value="1"/>
</dbReference>
<dbReference type="InterPro" id="IPR016024">
    <property type="entry name" value="ARM-type_fold"/>
</dbReference>
<dbReference type="OrthoDB" id="5419931at2"/>
<accession>I4CDF5</accession>
<dbReference type="Gene3D" id="1.25.10.10">
    <property type="entry name" value="Leucine-rich Repeat Variant"/>
    <property type="match status" value="1"/>
</dbReference>
<reference evidence="3" key="1">
    <citation type="submission" date="2012-06" db="EMBL/GenBank/DDBJ databases">
        <title>Complete sequence of chromosome of Desulfomonile tiedjei DSM 6799.</title>
        <authorList>
            <person name="Lucas S."/>
            <person name="Copeland A."/>
            <person name="Lapidus A."/>
            <person name="Glavina del Rio T."/>
            <person name="Dalin E."/>
            <person name="Tice H."/>
            <person name="Bruce D."/>
            <person name="Goodwin L."/>
            <person name="Pitluck S."/>
            <person name="Peters L."/>
            <person name="Ovchinnikova G."/>
            <person name="Zeytun A."/>
            <person name="Lu M."/>
            <person name="Kyrpides N."/>
            <person name="Mavromatis K."/>
            <person name="Ivanova N."/>
            <person name="Brettin T."/>
            <person name="Detter J.C."/>
            <person name="Han C."/>
            <person name="Larimer F."/>
            <person name="Land M."/>
            <person name="Hauser L."/>
            <person name="Markowitz V."/>
            <person name="Cheng J.-F."/>
            <person name="Hugenholtz P."/>
            <person name="Woyke T."/>
            <person name="Wu D."/>
            <person name="Spring S."/>
            <person name="Schroeder M."/>
            <person name="Brambilla E."/>
            <person name="Klenk H.-P."/>
            <person name="Eisen J.A."/>
        </authorList>
    </citation>
    <scope>NUCLEOTIDE SEQUENCE [LARGE SCALE GENOMIC DNA]</scope>
    <source>
        <strain evidence="3">ATCC 49306 / DSM 6799 / DCB-1</strain>
    </source>
</reference>